<evidence type="ECO:0000313" key="8">
    <source>
        <dbReference type="Proteomes" id="UP000824145"/>
    </source>
</evidence>
<dbReference type="PANTHER" id="PTHR43701:SF2">
    <property type="entry name" value="MEMBRANE TRANSPORTER PROTEIN YJNA-RELATED"/>
    <property type="match status" value="1"/>
</dbReference>
<comment type="caution">
    <text evidence="7">The sequence shown here is derived from an EMBL/GenBank/DDBJ whole genome shotgun (WGS) entry which is preliminary data.</text>
</comment>
<evidence type="ECO:0000313" key="7">
    <source>
        <dbReference type="EMBL" id="HIU63260.1"/>
    </source>
</evidence>
<evidence type="ECO:0000256" key="1">
    <source>
        <dbReference type="ARBA" id="ARBA00004141"/>
    </source>
</evidence>
<keyword evidence="4 6" id="KW-1133">Transmembrane helix</keyword>
<dbReference type="GO" id="GO:0005886">
    <property type="term" value="C:plasma membrane"/>
    <property type="evidence" value="ECO:0007669"/>
    <property type="project" value="UniProtKB-SubCell"/>
</dbReference>
<comment type="similarity">
    <text evidence="2 6">Belongs to the 4-toluene sulfonate uptake permease (TSUP) (TC 2.A.102) family.</text>
</comment>
<reference evidence="7" key="1">
    <citation type="submission" date="2020-10" db="EMBL/GenBank/DDBJ databases">
        <authorList>
            <person name="Gilroy R."/>
        </authorList>
    </citation>
    <scope>NUCLEOTIDE SEQUENCE</scope>
    <source>
        <strain evidence="7">9366</strain>
    </source>
</reference>
<proteinExistence type="inferred from homology"/>
<evidence type="ECO:0000256" key="6">
    <source>
        <dbReference type="RuleBase" id="RU363041"/>
    </source>
</evidence>
<accession>A0A9D1SKH4</accession>
<evidence type="ECO:0000256" key="2">
    <source>
        <dbReference type="ARBA" id="ARBA00009142"/>
    </source>
</evidence>
<name>A0A9D1SKH4_9FIRM</name>
<comment type="subcellular location">
    <subcellularLocation>
        <location evidence="6">Cell membrane</location>
        <topology evidence="6">Multi-pass membrane protein</topology>
    </subcellularLocation>
    <subcellularLocation>
        <location evidence="1">Membrane</location>
        <topology evidence="1">Multi-pass membrane protein</topology>
    </subcellularLocation>
</comment>
<dbReference type="AlphaFoldDB" id="A0A9D1SKH4"/>
<keyword evidence="6" id="KW-1003">Cell membrane</keyword>
<feature type="transmembrane region" description="Helical" evidence="6">
    <location>
        <begin position="41"/>
        <end position="60"/>
    </location>
</feature>
<sequence length="158" mass="16863">MKTIWFVLAGAAGGVIAGMGMGGGTLTIPLLTLALGVEQKLAQAINLIAFVVMAAPVLVIHFKNRLVDMPALFKTAQPALAGSALCAWFAPEVPSEILARCFGGFLIVLGLWQAGKTVKQKMRSKKNFKPKSAPSSALNCRILGASGREYYPKQRFDE</sequence>
<gene>
    <name evidence="7" type="ORF">IAB07_05795</name>
</gene>
<dbReference type="EMBL" id="DVNJ01000031">
    <property type="protein sequence ID" value="HIU63260.1"/>
    <property type="molecule type" value="Genomic_DNA"/>
</dbReference>
<evidence type="ECO:0000256" key="3">
    <source>
        <dbReference type="ARBA" id="ARBA00022692"/>
    </source>
</evidence>
<dbReference type="Pfam" id="PF01925">
    <property type="entry name" value="TauE"/>
    <property type="match status" value="1"/>
</dbReference>
<evidence type="ECO:0000256" key="4">
    <source>
        <dbReference type="ARBA" id="ARBA00022989"/>
    </source>
</evidence>
<keyword evidence="3 6" id="KW-0812">Transmembrane</keyword>
<protein>
    <recommendedName>
        <fullName evidence="6">Probable membrane transporter protein</fullName>
    </recommendedName>
</protein>
<dbReference type="InterPro" id="IPR051598">
    <property type="entry name" value="TSUP/Inactive_protease-like"/>
</dbReference>
<organism evidence="7 8">
    <name type="scientific">Candidatus Caccalectryoclostridium excrementigallinarum</name>
    <dbReference type="NCBI Taxonomy" id="2840710"/>
    <lineage>
        <taxon>Bacteria</taxon>
        <taxon>Bacillati</taxon>
        <taxon>Bacillota</taxon>
        <taxon>Clostridia</taxon>
        <taxon>Christensenellales</taxon>
        <taxon>Christensenellaceae</taxon>
        <taxon>Christensenellaceae incertae sedis</taxon>
        <taxon>Candidatus Caccalectryoclostridium</taxon>
    </lineage>
</organism>
<dbReference type="InterPro" id="IPR002781">
    <property type="entry name" value="TM_pro_TauE-like"/>
</dbReference>
<keyword evidence="5 6" id="KW-0472">Membrane</keyword>
<reference evidence="7" key="2">
    <citation type="journal article" date="2021" name="PeerJ">
        <title>Extensive microbial diversity within the chicken gut microbiome revealed by metagenomics and culture.</title>
        <authorList>
            <person name="Gilroy R."/>
            <person name="Ravi A."/>
            <person name="Getino M."/>
            <person name="Pursley I."/>
            <person name="Horton D.L."/>
            <person name="Alikhan N.F."/>
            <person name="Baker D."/>
            <person name="Gharbi K."/>
            <person name="Hall N."/>
            <person name="Watson M."/>
            <person name="Adriaenssens E.M."/>
            <person name="Foster-Nyarko E."/>
            <person name="Jarju S."/>
            <person name="Secka A."/>
            <person name="Antonio M."/>
            <person name="Oren A."/>
            <person name="Chaudhuri R.R."/>
            <person name="La Ragione R."/>
            <person name="Hildebrand F."/>
            <person name="Pallen M.J."/>
        </authorList>
    </citation>
    <scope>NUCLEOTIDE SEQUENCE</scope>
    <source>
        <strain evidence="7">9366</strain>
    </source>
</reference>
<dbReference type="PANTHER" id="PTHR43701">
    <property type="entry name" value="MEMBRANE TRANSPORTER PROTEIN MJ0441-RELATED"/>
    <property type="match status" value="1"/>
</dbReference>
<evidence type="ECO:0000256" key="5">
    <source>
        <dbReference type="ARBA" id="ARBA00023136"/>
    </source>
</evidence>
<feature type="transmembrane region" description="Helical" evidence="6">
    <location>
        <begin position="97"/>
        <end position="115"/>
    </location>
</feature>
<dbReference type="Proteomes" id="UP000824145">
    <property type="component" value="Unassembled WGS sequence"/>
</dbReference>